<name>D1AQQ3_SEBTE</name>
<evidence type="ECO:0000256" key="5">
    <source>
        <dbReference type="ARBA" id="ARBA00022679"/>
    </source>
</evidence>
<keyword evidence="7" id="KW-0418">Kinase</keyword>
<dbReference type="Proteomes" id="UP000000845">
    <property type="component" value="Chromosome"/>
</dbReference>
<dbReference type="PROSITE" id="PS51096">
    <property type="entry name" value="PTS_EIIA_TYPE_4"/>
    <property type="match status" value="1"/>
</dbReference>
<dbReference type="PANTHER" id="PTHR33799:SF1">
    <property type="entry name" value="PTS SYSTEM MANNOSE-SPECIFIC EIIAB COMPONENT-RELATED"/>
    <property type="match status" value="1"/>
</dbReference>
<reference evidence="9 10" key="2">
    <citation type="journal article" date="2010" name="Stand. Genomic Sci.">
        <title>Complete genome sequence of Sebaldella termitidis type strain (NCTC 11300).</title>
        <authorList>
            <person name="Harmon-Smith M."/>
            <person name="Celia L."/>
            <person name="Chertkov O."/>
            <person name="Lapidus A."/>
            <person name="Copeland A."/>
            <person name="Glavina Del Rio T."/>
            <person name="Nolan M."/>
            <person name="Lucas S."/>
            <person name="Tice H."/>
            <person name="Cheng J.F."/>
            <person name="Han C."/>
            <person name="Detter J.C."/>
            <person name="Bruce D."/>
            <person name="Goodwin L."/>
            <person name="Pitluck S."/>
            <person name="Pati A."/>
            <person name="Liolios K."/>
            <person name="Ivanova N."/>
            <person name="Mavromatis K."/>
            <person name="Mikhailova N."/>
            <person name="Chen A."/>
            <person name="Palaniappan K."/>
            <person name="Land M."/>
            <person name="Hauser L."/>
            <person name="Chang Y.J."/>
            <person name="Jeffries C.D."/>
            <person name="Brettin T."/>
            <person name="Goker M."/>
            <person name="Beck B."/>
            <person name="Bristow J."/>
            <person name="Eisen J.A."/>
            <person name="Markowitz V."/>
            <person name="Hugenholtz P."/>
            <person name="Kyrpides N.C."/>
            <person name="Klenk H.P."/>
            <person name="Chen F."/>
        </authorList>
    </citation>
    <scope>NUCLEOTIDE SEQUENCE [LARGE SCALE GENOMIC DNA]</scope>
    <source>
        <strain evidence="10">ATCC 33386 / NCTC 11300</strain>
    </source>
</reference>
<dbReference type="GO" id="GO:0016020">
    <property type="term" value="C:membrane"/>
    <property type="evidence" value="ECO:0007669"/>
    <property type="project" value="InterPro"/>
</dbReference>
<dbReference type="SUPFAM" id="SSF53062">
    <property type="entry name" value="PTS system fructose IIA component-like"/>
    <property type="match status" value="1"/>
</dbReference>
<comment type="subcellular location">
    <subcellularLocation>
        <location evidence="1">Cytoplasm</location>
    </subcellularLocation>
</comment>
<feature type="domain" description="PTS EIIA type-4" evidence="8">
    <location>
        <begin position="1"/>
        <end position="125"/>
    </location>
</feature>
<organism evidence="9 10">
    <name type="scientific">Sebaldella termitidis (strain ATCC 33386 / NCTC 11300)</name>
    <dbReference type="NCBI Taxonomy" id="526218"/>
    <lineage>
        <taxon>Bacteria</taxon>
        <taxon>Fusobacteriati</taxon>
        <taxon>Fusobacteriota</taxon>
        <taxon>Fusobacteriia</taxon>
        <taxon>Fusobacteriales</taxon>
        <taxon>Leptotrichiaceae</taxon>
        <taxon>Sebaldella</taxon>
    </lineage>
</organism>
<evidence type="ECO:0000256" key="3">
    <source>
        <dbReference type="ARBA" id="ARBA00022490"/>
    </source>
</evidence>
<dbReference type="GO" id="GO:0005737">
    <property type="term" value="C:cytoplasm"/>
    <property type="evidence" value="ECO:0007669"/>
    <property type="project" value="UniProtKB-SubCell"/>
</dbReference>
<dbReference type="CDD" id="cd00006">
    <property type="entry name" value="PTS_IIA_man"/>
    <property type="match status" value="1"/>
</dbReference>
<gene>
    <name evidence="9" type="ordered locus">Sterm_3474</name>
</gene>
<dbReference type="InterPro" id="IPR033887">
    <property type="entry name" value="PTS_IIA_man"/>
</dbReference>
<dbReference type="InterPro" id="IPR051471">
    <property type="entry name" value="Bacterial_PTS_sugar_comp"/>
</dbReference>
<dbReference type="InterPro" id="IPR036662">
    <property type="entry name" value="PTS_EIIA_man-typ_sf"/>
</dbReference>
<dbReference type="RefSeq" id="WP_012862895.1">
    <property type="nucleotide sequence ID" value="NC_013517.1"/>
</dbReference>
<dbReference type="PANTHER" id="PTHR33799">
    <property type="entry name" value="PTS PERMEASE-RELATED-RELATED"/>
    <property type="match status" value="1"/>
</dbReference>
<dbReference type="InterPro" id="IPR004701">
    <property type="entry name" value="PTS_EIIA_man-typ"/>
</dbReference>
<keyword evidence="6" id="KW-0598">Phosphotransferase system</keyword>
<accession>D1AQQ3</accession>
<evidence type="ECO:0000256" key="4">
    <source>
        <dbReference type="ARBA" id="ARBA00022597"/>
    </source>
</evidence>
<evidence type="ECO:0000256" key="1">
    <source>
        <dbReference type="ARBA" id="ARBA00004496"/>
    </source>
</evidence>
<protein>
    <submittedName>
        <fullName evidence="9">PTS system fructose subfamily IIA component</fullName>
    </submittedName>
</protein>
<evidence type="ECO:0000313" key="9">
    <source>
        <dbReference type="EMBL" id="ACZ10313.1"/>
    </source>
</evidence>
<dbReference type="eggNOG" id="COG2893">
    <property type="taxonomic scope" value="Bacteria"/>
</dbReference>
<dbReference type="AlphaFoldDB" id="D1AQQ3"/>
<evidence type="ECO:0000259" key="8">
    <source>
        <dbReference type="PROSITE" id="PS51096"/>
    </source>
</evidence>
<dbReference type="GO" id="GO:0016301">
    <property type="term" value="F:kinase activity"/>
    <property type="evidence" value="ECO:0007669"/>
    <property type="project" value="UniProtKB-KW"/>
</dbReference>
<dbReference type="STRING" id="526218.Sterm_3474"/>
<evidence type="ECO:0000256" key="6">
    <source>
        <dbReference type="ARBA" id="ARBA00022683"/>
    </source>
</evidence>
<evidence type="ECO:0000256" key="7">
    <source>
        <dbReference type="ARBA" id="ARBA00022777"/>
    </source>
</evidence>
<keyword evidence="10" id="KW-1185">Reference proteome</keyword>
<dbReference type="Gene3D" id="3.40.50.510">
    <property type="entry name" value="Phosphotransferase system, mannose-type IIA component"/>
    <property type="match status" value="1"/>
</dbReference>
<dbReference type="HOGENOM" id="CLU_123235_3_0_0"/>
<keyword evidence="3" id="KW-0963">Cytoplasm</keyword>
<dbReference type="Pfam" id="PF03610">
    <property type="entry name" value="EIIA-man"/>
    <property type="match status" value="1"/>
</dbReference>
<dbReference type="KEGG" id="str:Sterm_3474"/>
<keyword evidence="4" id="KW-0762">Sugar transport</keyword>
<dbReference type="GO" id="GO:0009401">
    <property type="term" value="P:phosphoenolpyruvate-dependent sugar phosphotransferase system"/>
    <property type="evidence" value="ECO:0007669"/>
    <property type="project" value="UniProtKB-KW"/>
</dbReference>
<proteinExistence type="predicted"/>
<keyword evidence="2" id="KW-0813">Transport</keyword>
<sequence length="145" mass="16552">MRKFLIASHAYLAKGMYSSLELIMGKQEHIHILCAYTSEEFDIKQEIQKILLDLSREDELIILTDVFGGSVNNEFFEVMAKNPDNIFLVSGVNLPLIMNLISRSKDEKPTSEIINESIQEAIDSICFCNELTENENGNVEEDEEF</sequence>
<dbReference type="EMBL" id="CP001739">
    <property type="protein sequence ID" value="ACZ10313.1"/>
    <property type="molecule type" value="Genomic_DNA"/>
</dbReference>
<evidence type="ECO:0000256" key="2">
    <source>
        <dbReference type="ARBA" id="ARBA00022448"/>
    </source>
</evidence>
<keyword evidence="5" id="KW-0808">Transferase</keyword>
<evidence type="ECO:0000313" key="10">
    <source>
        <dbReference type="Proteomes" id="UP000000845"/>
    </source>
</evidence>
<reference evidence="10" key="1">
    <citation type="submission" date="2009-09" db="EMBL/GenBank/DDBJ databases">
        <title>The complete chromosome of Sebaldella termitidis ATCC 33386.</title>
        <authorList>
            <consortium name="US DOE Joint Genome Institute (JGI-PGF)"/>
            <person name="Lucas S."/>
            <person name="Copeland A."/>
            <person name="Lapidus A."/>
            <person name="Glavina del Rio T."/>
            <person name="Dalin E."/>
            <person name="Tice H."/>
            <person name="Bruce D."/>
            <person name="Goodwin L."/>
            <person name="Pitluck S."/>
            <person name="Kyrpides N."/>
            <person name="Mavromatis K."/>
            <person name="Ivanova N."/>
            <person name="Mikhailova N."/>
            <person name="Sims D."/>
            <person name="Meincke L."/>
            <person name="Brettin T."/>
            <person name="Detter J.C."/>
            <person name="Han C."/>
            <person name="Larimer F."/>
            <person name="Land M."/>
            <person name="Hauser L."/>
            <person name="Markowitz V."/>
            <person name="Cheng J.F."/>
            <person name="Hugenholtz P."/>
            <person name="Woyke T."/>
            <person name="Wu D."/>
            <person name="Eisen J.A."/>
        </authorList>
    </citation>
    <scope>NUCLEOTIDE SEQUENCE [LARGE SCALE GENOMIC DNA]</scope>
    <source>
        <strain evidence="10">ATCC 33386 / NCTC 11300</strain>
    </source>
</reference>